<dbReference type="SUPFAM" id="SSF140990">
    <property type="entry name" value="FtsH protease domain-like"/>
    <property type="match status" value="1"/>
</dbReference>
<dbReference type="Gene3D" id="1.20.58.760">
    <property type="entry name" value="Peptidase M41"/>
    <property type="match status" value="1"/>
</dbReference>
<dbReference type="GO" id="GO:0006508">
    <property type="term" value="P:proteolysis"/>
    <property type="evidence" value="ECO:0007669"/>
    <property type="project" value="InterPro"/>
</dbReference>
<name>A0A835UI63_VANPL</name>
<feature type="domain" description="Peptidase M41" evidence="1">
    <location>
        <begin position="72"/>
        <end position="127"/>
    </location>
</feature>
<proteinExistence type="predicted"/>
<dbReference type="GO" id="GO:0004222">
    <property type="term" value="F:metalloendopeptidase activity"/>
    <property type="evidence" value="ECO:0007669"/>
    <property type="project" value="InterPro"/>
</dbReference>
<dbReference type="GO" id="GO:0005524">
    <property type="term" value="F:ATP binding"/>
    <property type="evidence" value="ECO:0007669"/>
    <property type="project" value="InterPro"/>
</dbReference>
<gene>
    <name evidence="2" type="ORF">HPP92_021068</name>
</gene>
<dbReference type="Pfam" id="PF01434">
    <property type="entry name" value="Peptidase_M41"/>
    <property type="match status" value="1"/>
</dbReference>
<evidence type="ECO:0000313" key="2">
    <source>
        <dbReference type="EMBL" id="KAG0462592.1"/>
    </source>
</evidence>
<dbReference type="InterPro" id="IPR037219">
    <property type="entry name" value="Peptidase_M41-like"/>
</dbReference>
<dbReference type="InterPro" id="IPR000642">
    <property type="entry name" value="Peptidase_M41"/>
</dbReference>
<dbReference type="AlphaFoldDB" id="A0A835UI63"/>
<evidence type="ECO:0000259" key="1">
    <source>
        <dbReference type="Pfam" id="PF01434"/>
    </source>
</evidence>
<dbReference type="Proteomes" id="UP000639772">
    <property type="component" value="Chromosome 11"/>
</dbReference>
<dbReference type="GO" id="GO:0045037">
    <property type="term" value="P:protein import into chloroplast stroma"/>
    <property type="evidence" value="ECO:0007669"/>
    <property type="project" value="TreeGrafter"/>
</dbReference>
<dbReference type="GO" id="GO:0009507">
    <property type="term" value="C:chloroplast"/>
    <property type="evidence" value="ECO:0007669"/>
    <property type="project" value="TreeGrafter"/>
</dbReference>
<dbReference type="GO" id="GO:0004176">
    <property type="term" value="F:ATP-dependent peptidase activity"/>
    <property type="evidence" value="ECO:0007669"/>
    <property type="project" value="InterPro"/>
</dbReference>
<protein>
    <recommendedName>
        <fullName evidence="1">Peptidase M41 domain-containing protein</fullName>
    </recommendedName>
</protein>
<evidence type="ECO:0000313" key="3">
    <source>
        <dbReference type="Proteomes" id="UP000639772"/>
    </source>
</evidence>
<accession>A0A835UI63</accession>
<organism evidence="2 3">
    <name type="scientific">Vanilla planifolia</name>
    <name type="common">Vanilla</name>
    <dbReference type="NCBI Taxonomy" id="51239"/>
    <lineage>
        <taxon>Eukaryota</taxon>
        <taxon>Viridiplantae</taxon>
        <taxon>Streptophyta</taxon>
        <taxon>Embryophyta</taxon>
        <taxon>Tracheophyta</taxon>
        <taxon>Spermatophyta</taxon>
        <taxon>Magnoliopsida</taxon>
        <taxon>Liliopsida</taxon>
        <taxon>Asparagales</taxon>
        <taxon>Orchidaceae</taxon>
        <taxon>Vanilloideae</taxon>
        <taxon>Vanilleae</taxon>
        <taxon>Vanilla</taxon>
    </lineage>
</organism>
<reference evidence="2 3" key="1">
    <citation type="journal article" date="2020" name="Nat. Food">
        <title>A phased Vanilla planifolia genome enables genetic improvement of flavour and production.</title>
        <authorList>
            <person name="Hasing T."/>
            <person name="Tang H."/>
            <person name="Brym M."/>
            <person name="Khazi F."/>
            <person name="Huang T."/>
            <person name="Chambers A.H."/>
        </authorList>
    </citation>
    <scope>NUCLEOTIDE SEQUENCE [LARGE SCALE GENOMIC DNA]</scope>
    <source>
        <tissue evidence="2">Leaf</tissue>
    </source>
</reference>
<dbReference type="PANTHER" id="PTHR23076">
    <property type="entry name" value="METALLOPROTEASE M41 FTSH"/>
    <property type="match status" value="1"/>
</dbReference>
<sequence>MDHLKFSNGMLSRQSILDHITVQIAPRAADAIWYGENQLSTIWAQTADNARSAARRFVLGGFSDKYYGLSRFWVPERIDEIDLEAMDILNKCYDRAKKILERNRSLMDRIVDLLVEKKSLTKQEFFQLVEEYGQLEPYPPSIVDIRAARRVQFHELMMSQK</sequence>
<dbReference type="EMBL" id="JADCNM010000011">
    <property type="protein sequence ID" value="KAG0462592.1"/>
    <property type="molecule type" value="Genomic_DNA"/>
</dbReference>
<dbReference type="OrthoDB" id="1704098at2759"/>
<dbReference type="PANTHER" id="PTHR23076:SF56">
    <property type="entry name" value="INACTIVE ATP-DEPENDENT ZINC METALLOPROTEASE FTSHI 2, CHLOROPLASTIC-RELATED"/>
    <property type="match status" value="1"/>
</dbReference>
<comment type="caution">
    <text evidence="2">The sequence shown here is derived from an EMBL/GenBank/DDBJ whole genome shotgun (WGS) entry which is preliminary data.</text>
</comment>